<keyword evidence="3" id="KW-0862">Zinc</keyword>
<keyword evidence="7" id="KW-1185">Reference proteome</keyword>
<evidence type="ECO:0000256" key="2">
    <source>
        <dbReference type="ARBA" id="ARBA00022771"/>
    </source>
</evidence>
<name>A0A0G4P272_PENC3</name>
<dbReference type="STRING" id="1429867.A0A0G4P272"/>
<reference evidence="6 7" key="1">
    <citation type="journal article" date="2014" name="Nat. Commun.">
        <title>Multiple recent horizontal transfers of a large genomic region in cheese making fungi.</title>
        <authorList>
            <person name="Cheeseman K."/>
            <person name="Ropars J."/>
            <person name="Renault P."/>
            <person name="Dupont J."/>
            <person name="Gouzy J."/>
            <person name="Branca A."/>
            <person name="Abraham A.L."/>
            <person name="Ceppi M."/>
            <person name="Conseiller E."/>
            <person name="Debuchy R."/>
            <person name="Malagnac F."/>
            <person name="Goarin A."/>
            <person name="Silar P."/>
            <person name="Lacoste S."/>
            <person name="Sallet E."/>
            <person name="Bensimon A."/>
            <person name="Giraud T."/>
            <person name="Brygoo Y."/>
        </authorList>
    </citation>
    <scope>NUCLEOTIDE SEQUENCE [LARGE SCALE GENOMIC DNA]</scope>
    <source>
        <strain evidence="7">FM 013</strain>
    </source>
</reference>
<dbReference type="Proteomes" id="UP000053732">
    <property type="component" value="Unassembled WGS sequence"/>
</dbReference>
<dbReference type="PROSITE" id="PS50865">
    <property type="entry name" value="ZF_MYND_2"/>
    <property type="match status" value="1"/>
</dbReference>
<dbReference type="AlphaFoldDB" id="A0A0G4P272"/>
<proteinExistence type="predicted"/>
<evidence type="ECO:0000256" key="3">
    <source>
        <dbReference type="ARBA" id="ARBA00022833"/>
    </source>
</evidence>
<evidence type="ECO:0000256" key="4">
    <source>
        <dbReference type="PROSITE-ProRule" id="PRU00134"/>
    </source>
</evidence>
<evidence type="ECO:0000313" key="6">
    <source>
        <dbReference type="EMBL" id="CRL20343.1"/>
    </source>
</evidence>
<evidence type="ECO:0000256" key="1">
    <source>
        <dbReference type="ARBA" id="ARBA00022723"/>
    </source>
</evidence>
<gene>
    <name evidence="6" type="ORF">PCAMFM013_S004g000283</name>
</gene>
<dbReference type="EMBL" id="HG793137">
    <property type="protein sequence ID" value="CRL20343.1"/>
    <property type="molecule type" value="Genomic_DNA"/>
</dbReference>
<organism evidence="6 7">
    <name type="scientific">Penicillium camemberti (strain FM 013)</name>
    <dbReference type="NCBI Taxonomy" id="1429867"/>
    <lineage>
        <taxon>Eukaryota</taxon>
        <taxon>Fungi</taxon>
        <taxon>Dikarya</taxon>
        <taxon>Ascomycota</taxon>
        <taxon>Pezizomycotina</taxon>
        <taxon>Eurotiomycetes</taxon>
        <taxon>Eurotiomycetidae</taxon>
        <taxon>Eurotiales</taxon>
        <taxon>Aspergillaceae</taxon>
        <taxon>Penicillium</taxon>
    </lineage>
</organism>
<dbReference type="SUPFAM" id="SSF144232">
    <property type="entry name" value="HIT/MYND zinc finger-like"/>
    <property type="match status" value="1"/>
</dbReference>
<dbReference type="Gene3D" id="6.10.140.2220">
    <property type="match status" value="1"/>
</dbReference>
<sequence length="323" mass="36586">MSLPSGCGVCDKEDGALRCSGCKVMMYCGVEHQTAHRQEHKSACSAIRRCRVAMEKEEQDLRDLPDNPYTWGVGKFWKILETRPYMGSRAALCNTMSSVPNAESLEAQLDLLMENLRLSRSDNMGSRDVIPGVMIRLQQDQECYDFLKWWATTGQSRNYDWGNTTLPYLDIKNTNPLEPVDMFCGKLIDLPHLVSVTLVKIKVLQVILTGMRPADESVAHMLGLKRKPSTIAKNPNIANCEDRRLESVKLKAQIRALYEEVHKLNRHFWPALVDPGEHLEARTTMFSIGSVEQMRMTLNLTYEAWQEAPGAISVIRMAIEGKL</sequence>
<protein>
    <submittedName>
        <fullName evidence="6">Zinc finger, MYND-type</fullName>
    </submittedName>
</protein>
<evidence type="ECO:0000259" key="5">
    <source>
        <dbReference type="PROSITE" id="PS50865"/>
    </source>
</evidence>
<keyword evidence="1" id="KW-0479">Metal-binding</keyword>
<dbReference type="InterPro" id="IPR002893">
    <property type="entry name" value="Znf_MYND"/>
</dbReference>
<dbReference type="GO" id="GO:0008270">
    <property type="term" value="F:zinc ion binding"/>
    <property type="evidence" value="ECO:0007669"/>
    <property type="project" value="UniProtKB-KW"/>
</dbReference>
<keyword evidence="2 4" id="KW-0863">Zinc-finger</keyword>
<dbReference type="PROSITE" id="PS01360">
    <property type="entry name" value="ZF_MYND_1"/>
    <property type="match status" value="1"/>
</dbReference>
<feature type="domain" description="MYND-type" evidence="5">
    <location>
        <begin position="7"/>
        <end position="44"/>
    </location>
</feature>
<accession>A0A0G4P272</accession>
<dbReference type="Pfam" id="PF01753">
    <property type="entry name" value="zf-MYND"/>
    <property type="match status" value="1"/>
</dbReference>
<evidence type="ECO:0000313" key="7">
    <source>
        <dbReference type="Proteomes" id="UP000053732"/>
    </source>
</evidence>